<evidence type="ECO:0000256" key="8">
    <source>
        <dbReference type="HAMAP-Rule" id="MF_00120"/>
    </source>
</evidence>
<evidence type="ECO:0000256" key="3">
    <source>
        <dbReference type="ARBA" id="ARBA00022741"/>
    </source>
</evidence>
<feature type="active site" description="Acyl-ester intermediate" evidence="8">
    <location>
        <position position="178"/>
    </location>
</feature>
<dbReference type="InterPro" id="IPR020556">
    <property type="entry name" value="Amidase_CS"/>
</dbReference>
<name>A0A9D0ZMT3_9FIRM</name>
<dbReference type="SUPFAM" id="SSF75304">
    <property type="entry name" value="Amidase signature (AS) enzymes"/>
    <property type="match status" value="1"/>
</dbReference>
<comment type="catalytic activity">
    <reaction evidence="7 8">
        <text>L-glutamyl-tRNA(Gln) + L-glutamine + ATP + H2O = L-glutaminyl-tRNA(Gln) + L-glutamate + ADP + phosphate + H(+)</text>
        <dbReference type="Rhea" id="RHEA:17521"/>
        <dbReference type="Rhea" id="RHEA-COMP:9681"/>
        <dbReference type="Rhea" id="RHEA-COMP:9684"/>
        <dbReference type="ChEBI" id="CHEBI:15377"/>
        <dbReference type="ChEBI" id="CHEBI:15378"/>
        <dbReference type="ChEBI" id="CHEBI:29985"/>
        <dbReference type="ChEBI" id="CHEBI:30616"/>
        <dbReference type="ChEBI" id="CHEBI:43474"/>
        <dbReference type="ChEBI" id="CHEBI:58359"/>
        <dbReference type="ChEBI" id="CHEBI:78520"/>
        <dbReference type="ChEBI" id="CHEBI:78521"/>
        <dbReference type="ChEBI" id="CHEBI:456216"/>
        <dbReference type="EC" id="6.3.5.7"/>
    </reaction>
</comment>
<organism evidence="10 11">
    <name type="scientific">Candidatus Pullichristensenella stercorigallinarum</name>
    <dbReference type="NCBI Taxonomy" id="2840909"/>
    <lineage>
        <taxon>Bacteria</taxon>
        <taxon>Bacillati</taxon>
        <taxon>Bacillota</taxon>
        <taxon>Clostridia</taxon>
        <taxon>Candidatus Pullichristensenella</taxon>
    </lineage>
</organism>
<dbReference type="EMBL" id="DVFZ01000095">
    <property type="protein sequence ID" value="HIQ83305.1"/>
    <property type="molecule type" value="Genomic_DNA"/>
</dbReference>
<evidence type="ECO:0000259" key="9">
    <source>
        <dbReference type="Pfam" id="PF01425"/>
    </source>
</evidence>
<dbReference type="PANTHER" id="PTHR11895">
    <property type="entry name" value="TRANSAMIDASE"/>
    <property type="match status" value="1"/>
</dbReference>
<comment type="similarity">
    <text evidence="1 8">Belongs to the amidase family. GatA subfamily.</text>
</comment>
<dbReference type="InterPro" id="IPR036928">
    <property type="entry name" value="AS_sf"/>
</dbReference>
<dbReference type="AlphaFoldDB" id="A0A9D0ZMT3"/>
<sequence>MDVFAMDIAALSRALRERKISAVELTRAYIGRIDARDGETGAYLATTFEMALAQAVRADARLAAGEDASPLTGIPMALKDNMATRGVATTCASKMLEGYVPPYSATVAERLEAAGCVLLGKANMDEFAMGSTTENSAFRITRNPRDPSRVPGGSSGGSAAAVAAGEAVFALGSDTGGSIRQPASFCGVVGLKPTYGAVSRYGLIAFASSLDQIGPLTRTVRDCALVMNCIAGRDVRDATSSPRGGGDYLEGLEGGVKGMRVAMPRELMGEGVDGGVRKSIQGAAARLERLGAQIEEVSMPALKHALAAYYVLSSAEASSNLARFDGVGYGRRAEKYEDLYELYARSRSEGFGAEVKRRIMLGAFALSEHYADAYYGKALRVRTLVARDYARVFEGADVILSPVAPTVAGKLGARDEDPVKTYLGDVCTVPASIAGLPAISVNCGEGEGGMPVGAQLTAPAFAERTLLRAAYALEQGV</sequence>
<keyword evidence="4 8" id="KW-0067">ATP-binding</keyword>
<comment type="function">
    <text evidence="6 8">Allows the formation of correctly charged Gln-tRNA(Gln) through the transamidation of misacylated Glu-tRNA(Gln) in organisms which lack glutaminyl-tRNA synthetase. The reaction takes place in the presence of glutamine and ATP through an activated gamma-phospho-Glu-tRNA(Gln).</text>
</comment>
<evidence type="ECO:0000313" key="11">
    <source>
        <dbReference type="Proteomes" id="UP000824260"/>
    </source>
</evidence>
<keyword evidence="2 8" id="KW-0436">Ligase</keyword>
<dbReference type="Proteomes" id="UP000824260">
    <property type="component" value="Unassembled WGS sequence"/>
</dbReference>
<proteinExistence type="inferred from homology"/>
<dbReference type="PANTHER" id="PTHR11895:SF151">
    <property type="entry name" value="GLUTAMYL-TRNA(GLN) AMIDOTRANSFERASE SUBUNIT A"/>
    <property type="match status" value="1"/>
</dbReference>
<dbReference type="PROSITE" id="PS00571">
    <property type="entry name" value="AMIDASES"/>
    <property type="match status" value="1"/>
</dbReference>
<dbReference type="InterPro" id="IPR000120">
    <property type="entry name" value="Amidase"/>
</dbReference>
<dbReference type="GO" id="GO:0050567">
    <property type="term" value="F:glutaminyl-tRNA synthase (glutamine-hydrolyzing) activity"/>
    <property type="evidence" value="ECO:0007669"/>
    <property type="project" value="UniProtKB-UniRule"/>
</dbReference>
<accession>A0A9D0ZMT3</accession>
<feature type="active site" description="Charge relay system" evidence="8">
    <location>
        <position position="154"/>
    </location>
</feature>
<evidence type="ECO:0000256" key="6">
    <source>
        <dbReference type="ARBA" id="ARBA00025295"/>
    </source>
</evidence>
<gene>
    <name evidence="8 10" type="primary">gatA</name>
    <name evidence="10" type="ORF">IAA52_09435</name>
</gene>
<reference evidence="10" key="2">
    <citation type="journal article" date="2021" name="PeerJ">
        <title>Extensive microbial diversity within the chicken gut microbiome revealed by metagenomics and culture.</title>
        <authorList>
            <person name="Gilroy R."/>
            <person name="Ravi A."/>
            <person name="Getino M."/>
            <person name="Pursley I."/>
            <person name="Horton D.L."/>
            <person name="Alikhan N.F."/>
            <person name="Baker D."/>
            <person name="Gharbi K."/>
            <person name="Hall N."/>
            <person name="Watson M."/>
            <person name="Adriaenssens E.M."/>
            <person name="Foster-Nyarko E."/>
            <person name="Jarju S."/>
            <person name="Secka A."/>
            <person name="Antonio M."/>
            <person name="Oren A."/>
            <person name="Chaudhuri R.R."/>
            <person name="La Ragione R."/>
            <person name="Hildebrand F."/>
            <person name="Pallen M.J."/>
        </authorList>
    </citation>
    <scope>NUCLEOTIDE SEQUENCE</scope>
    <source>
        <strain evidence="10">ChiSjej6B24-2974</strain>
    </source>
</reference>
<dbReference type="Gene3D" id="3.90.1300.10">
    <property type="entry name" value="Amidase signature (AS) domain"/>
    <property type="match status" value="1"/>
</dbReference>
<evidence type="ECO:0000256" key="5">
    <source>
        <dbReference type="ARBA" id="ARBA00022917"/>
    </source>
</evidence>
<dbReference type="GO" id="GO:0030956">
    <property type="term" value="C:glutamyl-tRNA(Gln) amidotransferase complex"/>
    <property type="evidence" value="ECO:0007669"/>
    <property type="project" value="InterPro"/>
</dbReference>
<dbReference type="Pfam" id="PF01425">
    <property type="entry name" value="Amidase"/>
    <property type="match status" value="1"/>
</dbReference>
<reference evidence="10" key="1">
    <citation type="submission" date="2020-10" db="EMBL/GenBank/DDBJ databases">
        <authorList>
            <person name="Gilroy R."/>
        </authorList>
    </citation>
    <scope>NUCLEOTIDE SEQUENCE</scope>
    <source>
        <strain evidence="10">ChiSjej6B24-2974</strain>
    </source>
</reference>
<dbReference type="GO" id="GO:0006412">
    <property type="term" value="P:translation"/>
    <property type="evidence" value="ECO:0007669"/>
    <property type="project" value="UniProtKB-UniRule"/>
</dbReference>
<keyword evidence="3 8" id="KW-0547">Nucleotide-binding</keyword>
<comment type="caution">
    <text evidence="10">The sequence shown here is derived from an EMBL/GenBank/DDBJ whole genome shotgun (WGS) entry which is preliminary data.</text>
</comment>
<keyword evidence="5 8" id="KW-0648">Protein biosynthesis</keyword>
<dbReference type="InterPro" id="IPR004412">
    <property type="entry name" value="GatA"/>
</dbReference>
<evidence type="ECO:0000313" key="10">
    <source>
        <dbReference type="EMBL" id="HIQ83305.1"/>
    </source>
</evidence>
<comment type="subunit">
    <text evidence="8">Heterotrimer of A, B and C subunits.</text>
</comment>
<dbReference type="GO" id="GO:0005524">
    <property type="term" value="F:ATP binding"/>
    <property type="evidence" value="ECO:0007669"/>
    <property type="project" value="UniProtKB-KW"/>
</dbReference>
<dbReference type="NCBIfam" id="TIGR00132">
    <property type="entry name" value="gatA"/>
    <property type="match status" value="1"/>
</dbReference>
<evidence type="ECO:0000256" key="2">
    <source>
        <dbReference type="ARBA" id="ARBA00022598"/>
    </source>
</evidence>
<evidence type="ECO:0000256" key="4">
    <source>
        <dbReference type="ARBA" id="ARBA00022840"/>
    </source>
</evidence>
<feature type="active site" description="Charge relay system" evidence="8">
    <location>
        <position position="79"/>
    </location>
</feature>
<dbReference type="HAMAP" id="MF_00120">
    <property type="entry name" value="GatA"/>
    <property type="match status" value="1"/>
</dbReference>
<feature type="domain" description="Amidase" evidence="9">
    <location>
        <begin position="24"/>
        <end position="467"/>
    </location>
</feature>
<dbReference type="EC" id="6.3.5.7" evidence="8"/>
<dbReference type="InterPro" id="IPR023631">
    <property type="entry name" value="Amidase_dom"/>
</dbReference>
<evidence type="ECO:0000256" key="1">
    <source>
        <dbReference type="ARBA" id="ARBA00008069"/>
    </source>
</evidence>
<evidence type="ECO:0000256" key="7">
    <source>
        <dbReference type="ARBA" id="ARBA00047407"/>
    </source>
</evidence>
<protein>
    <recommendedName>
        <fullName evidence="8">Glutamyl-tRNA(Gln) amidotransferase subunit A</fullName>
        <shortName evidence="8">Glu-ADT subunit A</shortName>
        <ecNumber evidence="8">6.3.5.7</ecNumber>
    </recommendedName>
</protein>